<keyword evidence="3" id="KW-1185">Reference proteome</keyword>
<sequence length="365" mass="38863">MAETAPLFTPLAIGATSLPNRVLMAPLTRSRAHDDGTPSELALEYYRQRASAGLIVTEATQISPEGKGYVGTPGIHSEAQVAGWKAITEAVHAAGGRIFLQLWHVGRISHTALQPGGQAPVAPSAIRANAQTFLATGPADVSAPRALETDELPRVLADFVRAAENALAAGFDGVEVHGANGYLLDAFLSDRTNRRTDRYGGSVAARLRFPLAVTEAVAKVWGADRVGLRLSPFGTANDMGDSDPEAHFSEIYRAFDRLGLAYLHVVEKFPGAEVTAEQAAALTRMRGLWRGAYIANGDFDGATAADWIARGRADAVAFGRPFIANPDLPERLRLGAALAAPDHNTFYGGDARGYTDYPFLDRKAA</sequence>
<accession>A0ABQ6LCG1</accession>
<dbReference type="Pfam" id="PF00724">
    <property type="entry name" value="Oxidored_FMN"/>
    <property type="match status" value="1"/>
</dbReference>
<organism evidence="2 3">
    <name type="scientific">Paralimibaculum aggregatum</name>
    <dbReference type="NCBI Taxonomy" id="3036245"/>
    <lineage>
        <taxon>Bacteria</taxon>
        <taxon>Pseudomonadati</taxon>
        <taxon>Pseudomonadota</taxon>
        <taxon>Alphaproteobacteria</taxon>
        <taxon>Rhodobacterales</taxon>
        <taxon>Paracoccaceae</taxon>
        <taxon>Paralimibaculum</taxon>
    </lineage>
</organism>
<gene>
    <name evidence="2" type="ORF">LNKW23_02580</name>
</gene>
<proteinExistence type="predicted"/>
<dbReference type="Gene3D" id="3.20.20.70">
    <property type="entry name" value="Aldolase class I"/>
    <property type="match status" value="1"/>
</dbReference>
<reference evidence="2 3" key="1">
    <citation type="submission" date="2023-04" db="EMBL/GenBank/DDBJ databases">
        <title>Marinoamorphus aggregata gen. nov., sp. Nov., isolate from tissue of brittle star Ophioplocus japonicus.</title>
        <authorList>
            <person name="Kawano K."/>
            <person name="Sawayama S."/>
            <person name="Nakagawa S."/>
        </authorList>
    </citation>
    <scope>NUCLEOTIDE SEQUENCE [LARGE SCALE GENOMIC DNA]</scope>
    <source>
        <strain evidence="2 3">NKW23</strain>
    </source>
</reference>
<dbReference type="RefSeq" id="WP_285669671.1">
    <property type="nucleotide sequence ID" value="NZ_BSYI01000002.1"/>
</dbReference>
<dbReference type="EMBL" id="BSYI01000002">
    <property type="protein sequence ID" value="GMG81046.1"/>
    <property type="molecule type" value="Genomic_DNA"/>
</dbReference>
<comment type="caution">
    <text evidence="2">The sequence shown here is derived from an EMBL/GenBank/DDBJ whole genome shotgun (WGS) entry which is preliminary data.</text>
</comment>
<protein>
    <submittedName>
        <fullName evidence="2">Alkene reductase</fullName>
    </submittedName>
</protein>
<dbReference type="Proteomes" id="UP001239909">
    <property type="component" value="Unassembled WGS sequence"/>
</dbReference>
<dbReference type="InterPro" id="IPR001155">
    <property type="entry name" value="OxRdtase_FMN_N"/>
</dbReference>
<evidence type="ECO:0000313" key="3">
    <source>
        <dbReference type="Proteomes" id="UP001239909"/>
    </source>
</evidence>
<dbReference type="PANTHER" id="PTHR22893:SF91">
    <property type="entry name" value="NADPH DEHYDROGENASE 2-RELATED"/>
    <property type="match status" value="1"/>
</dbReference>
<feature type="domain" description="NADH:flavin oxidoreductase/NADH oxidase N-terminal" evidence="1">
    <location>
        <begin position="7"/>
        <end position="335"/>
    </location>
</feature>
<name>A0ABQ6LCG1_9RHOB</name>
<dbReference type="InterPro" id="IPR045247">
    <property type="entry name" value="Oye-like"/>
</dbReference>
<evidence type="ECO:0000259" key="1">
    <source>
        <dbReference type="Pfam" id="PF00724"/>
    </source>
</evidence>
<dbReference type="PANTHER" id="PTHR22893">
    <property type="entry name" value="NADH OXIDOREDUCTASE-RELATED"/>
    <property type="match status" value="1"/>
</dbReference>
<dbReference type="NCBIfam" id="NF007899">
    <property type="entry name" value="PRK10605.1"/>
    <property type="match status" value="1"/>
</dbReference>
<dbReference type="InterPro" id="IPR013785">
    <property type="entry name" value="Aldolase_TIM"/>
</dbReference>
<dbReference type="CDD" id="cd02933">
    <property type="entry name" value="OYE_like_FMN"/>
    <property type="match status" value="1"/>
</dbReference>
<evidence type="ECO:0000313" key="2">
    <source>
        <dbReference type="EMBL" id="GMG81046.1"/>
    </source>
</evidence>
<dbReference type="SUPFAM" id="SSF51395">
    <property type="entry name" value="FMN-linked oxidoreductases"/>
    <property type="match status" value="1"/>
</dbReference>